<dbReference type="EC" id="1.2.1.3" evidence="10"/>
<evidence type="ECO:0000256" key="11">
    <source>
        <dbReference type="ARBA" id="ARBA00049194"/>
    </source>
</evidence>
<dbReference type="GO" id="GO:0016702">
    <property type="term" value="F:oxidoreductase activity, acting on single donors with incorporation of molecular oxygen, incorporation of two atoms of oxygen"/>
    <property type="evidence" value="ECO:0007669"/>
    <property type="project" value="InterPro"/>
</dbReference>
<feature type="domain" description="Aldehyde dehydrogenase" evidence="16">
    <location>
        <begin position="1198"/>
        <end position="1648"/>
    </location>
</feature>
<evidence type="ECO:0000313" key="17">
    <source>
        <dbReference type="EMBL" id="KAK2605789.1"/>
    </source>
</evidence>
<protein>
    <recommendedName>
        <fullName evidence="10">aldehyde dehydrogenase (NAD(+))</fullName>
        <ecNumber evidence="10">1.2.1.3</ecNumber>
    </recommendedName>
</protein>
<feature type="binding site" evidence="12">
    <location>
        <position position="628"/>
    </location>
    <ligand>
        <name>Fe cation</name>
        <dbReference type="ChEBI" id="CHEBI:24875"/>
        <note>catalytic</note>
    </ligand>
</feature>
<dbReference type="InterPro" id="IPR044086">
    <property type="entry name" value="LUC3-like"/>
</dbReference>
<comment type="subcellular location">
    <subcellularLocation>
        <location evidence="1">Membrane</location>
        <topology evidence="1">Multi-pass membrane protein</topology>
    </subcellularLocation>
</comment>
<dbReference type="GO" id="GO:0004029">
    <property type="term" value="F:aldehyde dehydrogenase (NAD+) activity"/>
    <property type="evidence" value="ECO:0007669"/>
    <property type="project" value="UniProtKB-EC"/>
</dbReference>
<keyword evidence="18" id="KW-1185">Reference proteome</keyword>
<evidence type="ECO:0000256" key="6">
    <source>
        <dbReference type="ARBA" id="ARBA00022989"/>
    </source>
</evidence>
<feature type="binding site" evidence="12">
    <location>
        <position position="694"/>
    </location>
    <ligand>
        <name>Fe cation</name>
        <dbReference type="ChEBI" id="CHEBI:24875"/>
        <note>catalytic</note>
    </ligand>
</feature>
<dbReference type="SUPFAM" id="SSF53720">
    <property type="entry name" value="ALDH-like"/>
    <property type="match status" value="2"/>
</dbReference>
<dbReference type="InterPro" id="IPR004294">
    <property type="entry name" value="Carotenoid_Oase"/>
</dbReference>
<comment type="similarity">
    <text evidence="2">Belongs to the carotenoid oxygenase family.</text>
</comment>
<evidence type="ECO:0000256" key="7">
    <source>
        <dbReference type="ARBA" id="ARBA00023002"/>
    </source>
</evidence>
<comment type="cofactor">
    <cofactor evidence="12">
        <name>Fe(2+)</name>
        <dbReference type="ChEBI" id="CHEBI:29033"/>
    </cofactor>
    <text evidence="12">Binds 1 Fe(2+) ion per subunit.</text>
</comment>
<dbReference type="InterPro" id="IPR016163">
    <property type="entry name" value="Ald_DH_C"/>
</dbReference>
<reference evidence="17" key="1">
    <citation type="submission" date="2023-06" db="EMBL/GenBank/DDBJ databases">
        <authorList>
            <person name="Noh H."/>
        </authorList>
    </citation>
    <scope>NUCLEOTIDE SEQUENCE</scope>
    <source>
        <strain evidence="17">DUCC20226</strain>
    </source>
</reference>
<name>A0AAD9SDL5_PHOAM</name>
<evidence type="ECO:0000256" key="12">
    <source>
        <dbReference type="PIRSR" id="PIRSR604294-1"/>
    </source>
</evidence>
<keyword evidence="6 15" id="KW-1133">Transmembrane helix</keyword>
<dbReference type="PROSITE" id="PS00070">
    <property type="entry name" value="ALDEHYDE_DEHYDR_CYS"/>
    <property type="match status" value="1"/>
</dbReference>
<evidence type="ECO:0000256" key="1">
    <source>
        <dbReference type="ARBA" id="ARBA00004141"/>
    </source>
</evidence>
<keyword evidence="4 15" id="KW-0812">Transmembrane</keyword>
<evidence type="ECO:0000256" key="2">
    <source>
        <dbReference type="ARBA" id="ARBA00006787"/>
    </source>
</evidence>
<dbReference type="Pfam" id="PF00171">
    <property type="entry name" value="Aldedh"/>
    <property type="match status" value="2"/>
</dbReference>
<evidence type="ECO:0000256" key="8">
    <source>
        <dbReference type="ARBA" id="ARBA00023004"/>
    </source>
</evidence>
<dbReference type="FunFam" id="3.40.605.10:FF:000007">
    <property type="entry name" value="NAD/NADP-dependent betaine aldehyde dehydrogenase"/>
    <property type="match status" value="1"/>
</dbReference>
<gene>
    <name evidence="17" type="ORF">N8I77_008603</name>
</gene>
<feature type="transmembrane region" description="Helical" evidence="15">
    <location>
        <begin position="1070"/>
        <end position="1090"/>
    </location>
</feature>
<evidence type="ECO:0000256" key="9">
    <source>
        <dbReference type="ARBA" id="ARBA00023136"/>
    </source>
</evidence>
<dbReference type="CDD" id="cd07106">
    <property type="entry name" value="ALDH_AldA-AAD23400"/>
    <property type="match status" value="1"/>
</dbReference>
<dbReference type="GO" id="GO:0046872">
    <property type="term" value="F:metal ion binding"/>
    <property type="evidence" value="ECO:0007669"/>
    <property type="project" value="UniProtKB-KW"/>
</dbReference>
<comment type="catalytic activity">
    <reaction evidence="11">
        <text>an aldehyde + NAD(+) + H2O = a carboxylate + NADH + 2 H(+)</text>
        <dbReference type="Rhea" id="RHEA:16185"/>
        <dbReference type="ChEBI" id="CHEBI:15377"/>
        <dbReference type="ChEBI" id="CHEBI:15378"/>
        <dbReference type="ChEBI" id="CHEBI:17478"/>
        <dbReference type="ChEBI" id="CHEBI:29067"/>
        <dbReference type="ChEBI" id="CHEBI:57540"/>
        <dbReference type="ChEBI" id="CHEBI:57945"/>
        <dbReference type="EC" id="1.2.1.3"/>
    </reaction>
</comment>
<feature type="transmembrane region" description="Helical" evidence="15">
    <location>
        <begin position="1111"/>
        <end position="1130"/>
    </location>
</feature>
<dbReference type="InterPro" id="IPR000537">
    <property type="entry name" value="UbiA_prenyltransferase"/>
</dbReference>
<dbReference type="InterPro" id="IPR016160">
    <property type="entry name" value="Ald_DH_CS_CYS"/>
</dbReference>
<dbReference type="CDD" id="cd13965">
    <property type="entry name" value="PT_UbiA_3"/>
    <property type="match status" value="1"/>
</dbReference>
<evidence type="ECO:0000256" key="5">
    <source>
        <dbReference type="ARBA" id="ARBA00022723"/>
    </source>
</evidence>
<dbReference type="Gene3D" id="3.40.605.10">
    <property type="entry name" value="Aldehyde Dehydrogenase, Chain A, domain 1"/>
    <property type="match status" value="2"/>
</dbReference>
<feature type="domain" description="Aldehyde dehydrogenase" evidence="16">
    <location>
        <begin position="4"/>
        <end position="401"/>
    </location>
</feature>
<dbReference type="Pfam" id="PF03055">
    <property type="entry name" value="RPE65"/>
    <property type="match status" value="1"/>
</dbReference>
<evidence type="ECO:0000256" key="4">
    <source>
        <dbReference type="ARBA" id="ARBA00022692"/>
    </source>
</evidence>
<comment type="caution">
    <text evidence="17">The sequence shown here is derived from an EMBL/GenBank/DDBJ whole genome shotgun (WGS) entry which is preliminary data.</text>
</comment>
<dbReference type="PANTHER" id="PTHR11699">
    <property type="entry name" value="ALDEHYDE DEHYDROGENASE-RELATED"/>
    <property type="match status" value="1"/>
</dbReference>
<accession>A0AAD9SDL5</accession>
<evidence type="ECO:0000256" key="10">
    <source>
        <dbReference type="ARBA" id="ARBA00024226"/>
    </source>
</evidence>
<sequence length="1654" mass="181856">MDSVEDTNAAVSAAKAAQPGWAKLSPRKRGEYLKKLAALLRENGADIACLEAQSMGRPISGYGVHLIAAERFDYYAEAGYTILGQSSLNTPGMLNVTLRQPFGVVAAIIPWNVPLVALSGKVGPALAAGNTVVLKSSEKAPLTLVKMAEYIMRAGFPPGVVNIFSRHGHISGAALASHMNVRALSLTGSTRTGRLIQEAAAKSNMKNVIFELGGKSPAVIFEDADLDKAVPATAHSIQWNSGQRSIAQTYIKAFEKSFGNVRVGDPLDPAVNHGLLADAAQVDTVARYLEMGEFEPQTKIIRLTIFTNTAEGASILFEETFGPVVHIETFDTEEEALEKANASEYGLYAAVYTRDIGRALRFAVGFESGTVSICRFGGYKGSGIGREGTRESLDAFLEKKTAHQDLKAQAEVDFPDGPFFQGAEAPCRFEAEVYNCIVRGNIPKEIDGTYYRCMPDWSWAPLYEDDVFINGDGAIDAIRIKDGHADFKQKYVRTAKFLIERTARQSVFGKYRNRYTDNARVKHEVHSTANTHIIYFENQLLALKEDSRPYAMDPDSLQTRGLYDFRGQYSAPTFTAHPKIDPENGELITMGYEAKGDATNDVAYYLFDKEGKKLEECWIKTPYVGMMHDMAATKNWVVFVLIPLETQPIELLQKGSKHFAWSEDKPLTFGILPRRNPKPEDVRWYKYENAFYGHTGNAFEGDDGCKSKRGMKEEVNSICLTVCKFWFFEPRGEDPFTHPSGKPKNDGRPESHYVRWKFDPNATDPRVEPTELVTLDGEMPKIDERFLTKKYNALFLCIHDPNATHSPVGGTYNTLAVADINTGEHTFWSAGEHTALHEVAFIPRSPEAPEGDGYLITIANRRDVKLSCILILDAKDVKAGPISIIELPFRLRNGIHGSWVPQSDLLSDKDLCDMSGVTEDMRMDASTASRSLMEPDQLLAVMLASIPKMPLWSWTNLLVFNLSNQRSQVSIKEDMVNKPWRPLQSGRLTSAAASRVLYCIRPTVLLVSLWVVGLLPCISIMCLSYWYDNQGAASNPQVKSLINGMGIGCYFAGPFEVITGRSIPPGKGDAAIWVLIIMGIITTTSHAQDLRDKEGDRTAGRETLSNMVGDTNARLLAVLGVIGWTCIAASYWGVGWMKGGFSGILGALMAGNMLRDRTRKGDTLTWKFFPLRITPLDFATFHNVIDRELVGTTKMRYTISPSTLAQSPPLPLSAAEDVDKAVAAAQKAAKQWVEVPWDERKKALEGFIEALESHAEDFVQLLNKEQGKPVSGHLFVSCGLGMSLLPAWLSLKGSCGLSLPEEVLEDTPERKITTNYKPPGVVVGIVPWNYPVFLACSKIGPALLTGNTFILKPPPFAPYCCMKLLELGMRFFPPGVFQVLSGDNDIGPHFTAYPDVDMVSFTGSGPVGKVITRLCSTTLKRVALELGGNDPAIICADVDPVATATKVALFAFCNSGQICMAIKRVDVHESVYGEFLAALVKHVETLQVGVDETSFLGPVANEDRFNCLKALLGDVEKAGLKIATGGNQPLAEKKGFYLPATVIDNPPDNSAIIEQEQFGLVFPLLKWSDESNVIKRAHKTETGLGSSVWTRNEEQATRIRKQLKSGNVWINTHAEVMPNVPFGGHKQSGLGVEWGVEGMKSYCNLQAVYTEPHL</sequence>
<dbReference type="EMBL" id="JAUJFL010000004">
    <property type="protein sequence ID" value="KAK2605789.1"/>
    <property type="molecule type" value="Genomic_DNA"/>
</dbReference>
<dbReference type="PROSITE" id="PS00687">
    <property type="entry name" value="ALDEHYDE_DEHYDR_GLU"/>
    <property type="match status" value="2"/>
</dbReference>
<dbReference type="InterPro" id="IPR029510">
    <property type="entry name" value="Ald_DH_CS_GLU"/>
</dbReference>
<feature type="binding site" evidence="12">
    <location>
        <position position="577"/>
    </location>
    <ligand>
        <name>Fe cation</name>
        <dbReference type="ChEBI" id="CHEBI:24875"/>
        <note>catalytic</note>
    </ligand>
</feature>
<organism evidence="17 18">
    <name type="scientific">Phomopsis amygdali</name>
    <name type="common">Fusicoccum amygdali</name>
    <dbReference type="NCBI Taxonomy" id="1214568"/>
    <lineage>
        <taxon>Eukaryota</taxon>
        <taxon>Fungi</taxon>
        <taxon>Dikarya</taxon>
        <taxon>Ascomycota</taxon>
        <taxon>Pezizomycotina</taxon>
        <taxon>Sordariomycetes</taxon>
        <taxon>Sordariomycetidae</taxon>
        <taxon>Diaporthales</taxon>
        <taxon>Diaporthaceae</taxon>
        <taxon>Diaporthe</taxon>
    </lineage>
</organism>
<evidence type="ECO:0000256" key="15">
    <source>
        <dbReference type="SAM" id="Phobius"/>
    </source>
</evidence>
<dbReference type="InterPro" id="IPR016162">
    <property type="entry name" value="Ald_DH_N"/>
</dbReference>
<keyword evidence="5 12" id="KW-0479">Metal-binding</keyword>
<keyword evidence="7 14" id="KW-0560">Oxidoreductase</keyword>
<evidence type="ECO:0000256" key="13">
    <source>
        <dbReference type="PROSITE-ProRule" id="PRU10007"/>
    </source>
</evidence>
<dbReference type="Gene3D" id="3.40.309.10">
    <property type="entry name" value="Aldehyde Dehydrogenase, Chain A, domain 2"/>
    <property type="match status" value="2"/>
</dbReference>
<dbReference type="CDD" id="cd07078">
    <property type="entry name" value="ALDH"/>
    <property type="match status" value="1"/>
</dbReference>
<feature type="transmembrane region" description="Helical" evidence="15">
    <location>
        <begin position="1004"/>
        <end position="1027"/>
    </location>
</feature>
<evidence type="ECO:0000313" key="18">
    <source>
        <dbReference type="Proteomes" id="UP001265746"/>
    </source>
</evidence>
<dbReference type="Pfam" id="PF01040">
    <property type="entry name" value="UbiA"/>
    <property type="match status" value="1"/>
</dbReference>
<proteinExistence type="inferred from homology"/>
<evidence type="ECO:0000256" key="14">
    <source>
        <dbReference type="RuleBase" id="RU003345"/>
    </source>
</evidence>
<comment type="similarity">
    <text evidence="3 14">Belongs to the aldehyde dehydrogenase family.</text>
</comment>
<dbReference type="GO" id="GO:0016020">
    <property type="term" value="C:membrane"/>
    <property type="evidence" value="ECO:0007669"/>
    <property type="project" value="UniProtKB-SubCell"/>
</dbReference>
<dbReference type="Proteomes" id="UP001265746">
    <property type="component" value="Unassembled WGS sequence"/>
</dbReference>
<dbReference type="InterPro" id="IPR015590">
    <property type="entry name" value="Aldehyde_DH_dom"/>
</dbReference>
<evidence type="ECO:0000259" key="16">
    <source>
        <dbReference type="Pfam" id="PF00171"/>
    </source>
</evidence>
<keyword evidence="9 15" id="KW-0472">Membrane</keyword>
<evidence type="ECO:0000256" key="3">
    <source>
        <dbReference type="ARBA" id="ARBA00009986"/>
    </source>
</evidence>
<feature type="binding site" evidence="12">
    <location>
        <position position="896"/>
    </location>
    <ligand>
        <name>Fe cation</name>
        <dbReference type="ChEBI" id="CHEBI:24875"/>
        <note>catalytic</note>
    </ligand>
</feature>
<keyword evidence="8 12" id="KW-0408">Iron</keyword>
<dbReference type="GO" id="GO:0016765">
    <property type="term" value="F:transferase activity, transferring alkyl or aryl (other than methyl) groups"/>
    <property type="evidence" value="ECO:0007669"/>
    <property type="project" value="InterPro"/>
</dbReference>
<feature type="active site" evidence="13">
    <location>
        <position position="1425"/>
    </location>
</feature>
<dbReference type="InterPro" id="IPR016161">
    <property type="entry name" value="Ald_DH/histidinol_DH"/>
</dbReference>
<feature type="active site" evidence="13">
    <location>
        <position position="211"/>
    </location>
</feature>